<dbReference type="SUPFAM" id="SSF52733">
    <property type="entry name" value="Nicotinate mononucleotide:5,6-dimethylbenzimidazole phosphoribosyltransferase (CobT)"/>
    <property type="match status" value="1"/>
</dbReference>
<evidence type="ECO:0000256" key="7">
    <source>
        <dbReference type="ARBA" id="ARBA00022679"/>
    </source>
</evidence>
<dbReference type="NCBIfam" id="NF000996">
    <property type="entry name" value="PRK00105.1"/>
    <property type="match status" value="1"/>
</dbReference>
<dbReference type="Pfam" id="PF02277">
    <property type="entry name" value="DBI_PRT"/>
    <property type="match status" value="1"/>
</dbReference>
<evidence type="ECO:0000313" key="11">
    <source>
        <dbReference type="Proteomes" id="UP000766336"/>
    </source>
</evidence>
<comment type="similarity">
    <text evidence="2">Belongs to the CobT family.</text>
</comment>
<evidence type="ECO:0000256" key="9">
    <source>
        <dbReference type="NCBIfam" id="TIGR03160"/>
    </source>
</evidence>
<keyword evidence="6 10" id="KW-0328">Glycosyltransferase</keyword>
<evidence type="ECO:0000256" key="2">
    <source>
        <dbReference type="ARBA" id="ARBA00007110"/>
    </source>
</evidence>
<dbReference type="Gene3D" id="1.10.1610.10">
    <property type="match status" value="1"/>
</dbReference>
<organism evidence="10 11">
    <name type="scientific">Roseococcus pinisoli</name>
    <dbReference type="NCBI Taxonomy" id="2835040"/>
    <lineage>
        <taxon>Bacteria</taxon>
        <taxon>Pseudomonadati</taxon>
        <taxon>Pseudomonadota</taxon>
        <taxon>Alphaproteobacteria</taxon>
        <taxon>Acetobacterales</taxon>
        <taxon>Roseomonadaceae</taxon>
        <taxon>Roseococcus</taxon>
    </lineage>
</organism>
<dbReference type="PANTHER" id="PTHR43463:SF1">
    <property type="entry name" value="NICOTINATE-NUCLEOTIDE--DIMETHYLBENZIMIDAZOLE PHOSPHORIBOSYLTRANSFERASE"/>
    <property type="match status" value="1"/>
</dbReference>
<dbReference type="NCBIfam" id="TIGR03160">
    <property type="entry name" value="cobT_DBIPRT"/>
    <property type="match status" value="1"/>
</dbReference>
<evidence type="ECO:0000256" key="1">
    <source>
        <dbReference type="ARBA" id="ARBA00005049"/>
    </source>
</evidence>
<proteinExistence type="inferred from homology"/>
<dbReference type="Proteomes" id="UP000766336">
    <property type="component" value="Unassembled WGS sequence"/>
</dbReference>
<dbReference type="InterPro" id="IPR023195">
    <property type="entry name" value="Nict_dMeBzImd_PRibTrfase_N"/>
</dbReference>
<evidence type="ECO:0000256" key="3">
    <source>
        <dbReference type="ARBA" id="ARBA00011991"/>
    </source>
</evidence>
<protein>
    <recommendedName>
        <fullName evidence="4 9">Nicotinate-nucleotide--dimethylbenzimidazole phosphoribosyltransferase</fullName>
        <ecNumber evidence="3 9">2.4.2.21</ecNumber>
    </recommendedName>
</protein>
<evidence type="ECO:0000256" key="6">
    <source>
        <dbReference type="ARBA" id="ARBA00022676"/>
    </source>
</evidence>
<dbReference type="CDD" id="cd02439">
    <property type="entry name" value="DMB-PRT_CobT"/>
    <property type="match status" value="1"/>
</dbReference>
<dbReference type="EMBL" id="JAHCDA010000006">
    <property type="protein sequence ID" value="MBS7813710.1"/>
    <property type="molecule type" value="Genomic_DNA"/>
</dbReference>
<name>A0ABS5QKW8_9PROT</name>
<dbReference type="InterPro" id="IPR017846">
    <property type="entry name" value="Nict_dMeBzImd_PRibTrfase_bact"/>
</dbReference>
<dbReference type="RefSeq" id="WP_213672417.1">
    <property type="nucleotide sequence ID" value="NZ_JAHCDA010000006.1"/>
</dbReference>
<evidence type="ECO:0000256" key="5">
    <source>
        <dbReference type="ARBA" id="ARBA00022573"/>
    </source>
</evidence>
<keyword evidence="7 10" id="KW-0808">Transferase</keyword>
<dbReference type="GO" id="GO:0008939">
    <property type="term" value="F:nicotinate-nucleotide-dimethylbenzimidazole phosphoribosyltransferase activity"/>
    <property type="evidence" value="ECO:0007669"/>
    <property type="project" value="UniProtKB-EC"/>
</dbReference>
<evidence type="ECO:0000256" key="8">
    <source>
        <dbReference type="ARBA" id="ARBA00047340"/>
    </source>
</evidence>
<sequence length="332" mass="33552">MTIAEATRARLDSLAKPPGSLGRLERLAIRLAETQGRVDPSAAPRRLIVFAGDHGVVAEGVGLWPDSVTTAMMRLMLEGRAGSAALARGAGAEMVLVDAGSKAEGLSGEAYRDWRVARGTANLAQGPAMSAPEFEAALAVGARAAAEADAAGVRVLALGEMGIGNTTPAACLAALLARVEPARVIGPGAGATAESLARKQAVVTEAVARARALKDPRTAIAAVAGFEIAAIAGCIAEAARRGLTVVLDGFIVGAGALVAQALDPAAMEACIAAHRSAEPGHALVLERLGLEPFLDWEMRLGEGTGALLLLPMLDAAGSLLRDVATLAEVTGG</sequence>
<comment type="pathway">
    <text evidence="1">Nucleoside biosynthesis; alpha-ribazole biosynthesis; alpha-ribazole from 5,6-dimethylbenzimidazole: step 1/2.</text>
</comment>
<comment type="catalytic activity">
    <reaction evidence="8">
        <text>5,6-dimethylbenzimidazole + nicotinate beta-D-ribonucleotide = alpha-ribazole 5'-phosphate + nicotinate + H(+)</text>
        <dbReference type="Rhea" id="RHEA:11196"/>
        <dbReference type="ChEBI" id="CHEBI:15378"/>
        <dbReference type="ChEBI" id="CHEBI:15890"/>
        <dbReference type="ChEBI" id="CHEBI:32544"/>
        <dbReference type="ChEBI" id="CHEBI:57502"/>
        <dbReference type="ChEBI" id="CHEBI:57918"/>
        <dbReference type="EC" id="2.4.2.21"/>
    </reaction>
</comment>
<dbReference type="InterPro" id="IPR003200">
    <property type="entry name" value="Nict_dMeBzImd_PRibTrfase"/>
</dbReference>
<dbReference type="PANTHER" id="PTHR43463">
    <property type="entry name" value="NICOTINATE-NUCLEOTIDE--DIMETHYLBENZIMIDAZOLE PHOSPHORIBOSYLTRANSFERASE"/>
    <property type="match status" value="1"/>
</dbReference>
<comment type="caution">
    <text evidence="10">The sequence shown here is derived from an EMBL/GenBank/DDBJ whole genome shotgun (WGS) entry which is preliminary data.</text>
</comment>
<dbReference type="EC" id="2.4.2.21" evidence="3 9"/>
<keyword evidence="11" id="KW-1185">Reference proteome</keyword>
<reference evidence="10 11" key="1">
    <citation type="submission" date="2021-05" db="EMBL/GenBank/DDBJ databases">
        <title>Roseococcus sp. XZZS9, whole genome shotgun sequencing project.</title>
        <authorList>
            <person name="Zhao G."/>
            <person name="Shen L."/>
        </authorList>
    </citation>
    <scope>NUCLEOTIDE SEQUENCE [LARGE SCALE GENOMIC DNA]</scope>
    <source>
        <strain evidence="10 11">XZZS9</strain>
    </source>
</reference>
<gene>
    <name evidence="10" type="primary">cobT</name>
    <name evidence="10" type="ORF">KHU32_22410</name>
</gene>
<accession>A0ABS5QKW8</accession>
<dbReference type="Gene3D" id="3.40.50.10210">
    <property type="match status" value="1"/>
</dbReference>
<keyword evidence="5" id="KW-0169">Cobalamin biosynthesis</keyword>
<dbReference type="InterPro" id="IPR036087">
    <property type="entry name" value="Nict_dMeBzImd_PRibTrfase_sf"/>
</dbReference>
<evidence type="ECO:0000313" key="10">
    <source>
        <dbReference type="EMBL" id="MBS7813710.1"/>
    </source>
</evidence>
<evidence type="ECO:0000256" key="4">
    <source>
        <dbReference type="ARBA" id="ARBA00015486"/>
    </source>
</evidence>